<feature type="region of interest" description="Disordered" evidence="2">
    <location>
        <begin position="227"/>
        <end position="297"/>
    </location>
</feature>
<accession>A0AAD7VJE6</accession>
<evidence type="ECO:0000256" key="2">
    <source>
        <dbReference type="SAM" id="MobiDB-lite"/>
    </source>
</evidence>
<feature type="region of interest" description="Disordered" evidence="2">
    <location>
        <begin position="499"/>
        <end position="551"/>
    </location>
</feature>
<feature type="region of interest" description="Disordered" evidence="2">
    <location>
        <begin position="613"/>
        <end position="632"/>
    </location>
</feature>
<dbReference type="Proteomes" id="UP001163823">
    <property type="component" value="Chromosome 3"/>
</dbReference>
<name>A0AAD7VJE6_QUISA</name>
<sequence>MRDCKSFGSNCRPSSQSRKISIGVVVDSVANRRSGTMKESEAIKRNTQRVISNIETPDGDKNKDKGVTAATSLNQKVPGEVKSSQITVRSLHQRAPTSETIPQATHDANLLVSGGMQDKVEGIEMKSVPVKCSFQLFSNQTSIFQSSDHNPKKFDARTCKRKGNKDGTAEKVEEFTAQQVCKSDEANIDDRTNKTENRTETLRLKLWEILDTVSSHKNQHLRSQIHNIDEGHMQPERHLDQKDDKQTSDTIETDSENPDHIIRRPVTRSLTRKKAPTKGNPRKIRGGPSSSDKQKQKENNILSFEEKLSAKPRDFLEGDSSMSSRKKGQRKNSTIGLHKLCFPVNDNAGKVQLETSRSDTPLHLEETSLLWKKMASFQGFLPKKQKKCLESEKDFLKECYRTPLVNKTDHQGQSDSSAEGEQEDGRDNLFTENNANQKDNFQSPTIGFRTPPLGSSLSSMPKTDKMVNDVSGPATDEKIFSLGNIRNLRTFQISGPECRRSNKQIEDPDMKELKYSEPRKEPSFLEEKDEQDAMSDSSSEEGDFGSSQEGLPFIKKDTTLDVTLSLVNSSQKVLVGSRERDKFPLAGPAEKQKFILHPINRLCIHEGIKVNDNSPVSPSPKETKESDWIHGTSGKSQEDVFARAVELFVSELGKLKSKIQSVTNTKSSEILKSVAEEIQLQLQNVQSQIYKDMGKLTSLSKSKRKRLETRFEDQQKQLRLIHEKFKEELNQHLQECISTVENFEAHMIEFKGTSEKQRVSHRKLLSQLEEATEIQLNDAQKKITAIQELARGKMLQLKHVIALCLKEGIIR</sequence>
<reference evidence="4" key="1">
    <citation type="journal article" date="2023" name="Science">
        <title>Elucidation of the pathway for biosynthesis of saponin adjuvants from the soapbark tree.</title>
        <authorList>
            <person name="Reed J."/>
            <person name="Orme A."/>
            <person name="El-Demerdash A."/>
            <person name="Owen C."/>
            <person name="Martin L.B.B."/>
            <person name="Misra R.C."/>
            <person name="Kikuchi S."/>
            <person name="Rejzek M."/>
            <person name="Martin A.C."/>
            <person name="Harkess A."/>
            <person name="Leebens-Mack J."/>
            <person name="Louveau T."/>
            <person name="Stephenson M.J."/>
            <person name="Osbourn A."/>
        </authorList>
    </citation>
    <scope>NUCLEOTIDE SEQUENCE</scope>
    <source>
        <strain evidence="4">S10</strain>
    </source>
</reference>
<dbReference type="PANTHER" id="PTHR36027">
    <property type="entry name" value="MEIOSIS-SPECIFIC PROTEIN ASY3"/>
    <property type="match status" value="1"/>
</dbReference>
<feature type="compositionally biased region" description="Polar residues" evidence="2">
    <location>
        <begin position="430"/>
        <end position="445"/>
    </location>
</feature>
<feature type="region of interest" description="Disordered" evidence="2">
    <location>
        <begin position="312"/>
        <end position="332"/>
    </location>
</feature>
<dbReference type="Pfam" id="PF20435">
    <property type="entry name" value="ASY3-like"/>
    <property type="match status" value="1"/>
</dbReference>
<proteinExistence type="predicted"/>
<evidence type="ECO:0000313" key="5">
    <source>
        <dbReference type="Proteomes" id="UP001163823"/>
    </source>
</evidence>
<evidence type="ECO:0000259" key="3">
    <source>
        <dbReference type="Pfam" id="PF20435"/>
    </source>
</evidence>
<comment type="caution">
    <text evidence="4">The sequence shown here is derived from an EMBL/GenBank/DDBJ whole genome shotgun (WGS) entry which is preliminary data.</text>
</comment>
<dbReference type="AlphaFoldDB" id="A0AAD7VJE6"/>
<gene>
    <name evidence="4" type="ORF">O6P43_007331</name>
</gene>
<feature type="region of interest" description="Disordered" evidence="2">
    <location>
        <begin position="406"/>
        <end position="462"/>
    </location>
</feature>
<organism evidence="4 5">
    <name type="scientific">Quillaja saponaria</name>
    <name type="common">Soap bark tree</name>
    <dbReference type="NCBI Taxonomy" id="32244"/>
    <lineage>
        <taxon>Eukaryota</taxon>
        <taxon>Viridiplantae</taxon>
        <taxon>Streptophyta</taxon>
        <taxon>Embryophyta</taxon>
        <taxon>Tracheophyta</taxon>
        <taxon>Spermatophyta</taxon>
        <taxon>Magnoliopsida</taxon>
        <taxon>eudicotyledons</taxon>
        <taxon>Gunneridae</taxon>
        <taxon>Pentapetalae</taxon>
        <taxon>rosids</taxon>
        <taxon>fabids</taxon>
        <taxon>Fabales</taxon>
        <taxon>Quillajaceae</taxon>
        <taxon>Quillaja</taxon>
    </lineage>
</organism>
<protein>
    <submittedName>
        <fullName evidence="4">Asynaptic protein</fullName>
    </submittedName>
</protein>
<feature type="coiled-coil region" evidence="1">
    <location>
        <begin position="704"/>
        <end position="735"/>
    </location>
</feature>
<dbReference type="InterPro" id="IPR046845">
    <property type="entry name" value="ASY3-like_CC"/>
</dbReference>
<feature type="compositionally biased region" description="Basic and acidic residues" evidence="2">
    <location>
        <begin position="499"/>
        <end position="526"/>
    </location>
</feature>
<evidence type="ECO:0000313" key="4">
    <source>
        <dbReference type="EMBL" id="KAJ7977754.1"/>
    </source>
</evidence>
<feature type="compositionally biased region" description="Acidic residues" evidence="2">
    <location>
        <begin position="527"/>
        <end position="543"/>
    </location>
</feature>
<dbReference type="KEGG" id="qsa:O6P43_007331"/>
<dbReference type="InterPro" id="IPR037731">
    <property type="entry name" value="ASY3-like"/>
</dbReference>
<dbReference type="EMBL" id="JARAOO010000003">
    <property type="protein sequence ID" value="KAJ7977754.1"/>
    <property type="molecule type" value="Genomic_DNA"/>
</dbReference>
<feature type="domain" description="Meiosis-specific protein ASY3-like coiled-coil" evidence="3">
    <location>
        <begin position="1"/>
        <end position="807"/>
    </location>
</feature>
<feature type="compositionally biased region" description="Basic residues" evidence="2">
    <location>
        <begin position="263"/>
        <end position="285"/>
    </location>
</feature>
<dbReference type="GO" id="GO:0051321">
    <property type="term" value="P:meiotic cell cycle"/>
    <property type="evidence" value="ECO:0007669"/>
    <property type="project" value="InterPro"/>
</dbReference>
<dbReference type="PANTHER" id="PTHR36027:SF1">
    <property type="entry name" value="MEIOSIS-SPECIFIC PROTEIN ASY3"/>
    <property type="match status" value="1"/>
</dbReference>
<keyword evidence="1" id="KW-0175">Coiled coil</keyword>
<evidence type="ECO:0000256" key="1">
    <source>
        <dbReference type="SAM" id="Coils"/>
    </source>
</evidence>
<feature type="compositionally biased region" description="Basic and acidic residues" evidence="2">
    <location>
        <begin position="227"/>
        <end position="247"/>
    </location>
</feature>
<keyword evidence="5" id="KW-1185">Reference proteome</keyword>